<dbReference type="AlphaFoldDB" id="A0A1L9X0W0"/>
<dbReference type="EMBL" id="KV878973">
    <property type="protein sequence ID" value="OJK02155.1"/>
    <property type="molecule type" value="Genomic_DNA"/>
</dbReference>
<organism evidence="1 2">
    <name type="scientific">Aspergillus aculeatus (strain ATCC 16872 / CBS 172.66 / WB 5094)</name>
    <dbReference type="NCBI Taxonomy" id="690307"/>
    <lineage>
        <taxon>Eukaryota</taxon>
        <taxon>Fungi</taxon>
        <taxon>Dikarya</taxon>
        <taxon>Ascomycota</taxon>
        <taxon>Pezizomycotina</taxon>
        <taxon>Eurotiomycetes</taxon>
        <taxon>Eurotiomycetidae</taxon>
        <taxon>Eurotiales</taxon>
        <taxon>Aspergillaceae</taxon>
        <taxon>Aspergillus</taxon>
        <taxon>Aspergillus subgen. Circumdati</taxon>
    </lineage>
</organism>
<dbReference type="VEuPathDB" id="FungiDB:ASPACDRAFT_1854146"/>
<keyword evidence="2" id="KW-1185">Reference proteome</keyword>
<dbReference type="GeneID" id="30971176"/>
<reference evidence="2" key="1">
    <citation type="journal article" date="2017" name="Genome Biol.">
        <title>Comparative genomics reveals high biological diversity and specific adaptations in the industrially and medically important fungal genus Aspergillus.</title>
        <authorList>
            <person name="de Vries R.P."/>
            <person name="Riley R."/>
            <person name="Wiebenga A."/>
            <person name="Aguilar-Osorio G."/>
            <person name="Amillis S."/>
            <person name="Uchima C.A."/>
            <person name="Anderluh G."/>
            <person name="Asadollahi M."/>
            <person name="Askin M."/>
            <person name="Barry K."/>
            <person name="Battaglia E."/>
            <person name="Bayram O."/>
            <person name="Benocci T."/>
            <person name="Braus-Stromeyer S.A."/>
            <person name="Caldana C."/>
            <person name="Canovas D."/>
            <person name="Cerqueira G.C."/>
            <person name="Chen F."/>
            <person name="Chen W."/>
            <person name="Choi C."/>
            <person name="Clum A."/>
            <person name="Dos Santos R.A."/>
            <person name="Damasio A.R."/>
            <person name="Diallinas G."/>
            <person name="Emri T."/>
            <person name="Fekete E."/>
            <person name="Flipphi M."/>
            <person name="Freyberg S."/>
            <person name="Gallo A."/>
            <person name="Gournas C."/>
            <person name="Habgood R."/>
            <person name="Hainaut M."/>
            <person name="Harispe M.L."/>
            <person name="Henrissat B."/>
            <person name="Hilden K.S."/>
            <person name="Hope R."/>
            <person name="Hossain A."/>
            <person name="Karabika E."/>
            <person name="Karaffa L."/>
            <person name="Karanyi Z."/>
            <person name="Krasevec N."/>
            <person name="Kuo A."/>
            <person name="Kusch H."/>
            <person name="LaButti K."/>
            <person name="Lagendijk E.L."/>
            <person name="Lapidus A."/>
            <person name="Levasseur A."/>
            <person name="Lindquist E."/>
            <person name="Lipzen A."/>
            <person name="Logrieco A.F."/>
            <person name="MacCabe A."/>
            <person name="Maekelae M.R."/>
            <person name="Malavazi I."/>
            <person name="Melin P."/>
            <person name="Meyer V."/>
            <person name="Mielnichuk N."/>
            <person name="Miskei M."/>
            <person name="Molnar A.P."/>
            <person name="Mule G."/>
            <person name="Ngan C.Y."/>
            <person name="Orejas M."/>
            <person name="Orosz E."/>
            <person name="Ouedraogo J.P."/>
            <person name="Overkamp K.M."/>
            <person name="Park H.-S."/>
            <person name="Perrone G."/>
            <person name="Piumi F."/>
            <person name="Punt P.J."/>
            <person name="Ram A.F."/>
            <person name="Ramon A."/>
            <person name="Rauscher S."/>
            <person name="Record E."/>
            <person name="Riano-Pachon D.M."/>
            <person name="Robert V."/>
            <person name="Roehrig J."/>
            <person name="Ruller R."/>
            <person name="Salamov A."/>
            <person name="Salih N.S."/>
            <person name="Samson R.A."/>
            <person name="Sandor E."/>
            <person name="Sanguinetti M."/>
            <person name="Schuetze T."/>
            <person name="Sepcic K."/>
            <person name="Shelest E."/>
            <person name="Sherlock G."/>
            <person name="Sophianopoulou V."/>
            <person name="Squina F.M."/>
            <person name="Sun H."/>
            <person name="Susca A."/>
            <person name="Todd R.B."/>
            <person name="Tsang A."/>
            <person name="Unkles S.E."/>
            <person name="van de Wiele N."/>
            <person name="van Rossen-Uffink D."/>
            <person name="Oliveira J.V."/>
            <person name="Vesth T.C."/>
            <person name="Visser J."/>
            <person name="Yu J.-H."/>
            <person name="Zhou M."/>
            <person name="Andersen M.R."/>
            <person name="Archer D.B."/>
            <person name="Baker S.E."/>
            <person name="Benoit I."/>
            <person name="Brakhage A.A."/>
            <person name="Braus G.H."/>
            <person name="Fischer R."/>
            <person name="Frisvad J.C."/>
            <person name="Goldman G.H."/>
            <person name="Houbraken J."/>
            <person name="Oakley B."/>
            <person name="Pocsi I."/>
            <person name="Scazzocchio C."/>
            <person name="Seiboth B."/>
            <person name="vanKuyk P.A."/>
            <person name="Wortman J."/>
            <person name="Dyer P.S."/>
            <person name="Grigoriev I.V."/>
        </authorList>
    </citation>
    <scope>NUCLEOTIDE SEQUENCE [LARGE SCALE GENOMIC DNA]</scope>
    <source>
        <strain evidence="2">ATCC 16872 / CBS 172.66 / WB 5094</strain>
    </source>
</reference>
<dbReference type="Proteomes" id="UP000184546">
    <property type="component" value="Unassembled WGS sequence"/>
</dbReference>
<evidence type="ECO:0000313" key="2">
    <source>
        <dbReference type="Proteomes" id="UP000184546"/>
    </source>
</evidence>
<proteinExistence type="predicted"/>
<name>A0A1L9X0W0_ASPA1</name>
<gene>
    <name evidence="1" type="ORF">ASPACDRAFT_1854146</name>
</gene>
<accession>A0A1L9X0W0</accession>
<dbReference type="STRING" id="690307.A0A1L9X0W0"/>
<sequence>MGALFDGAAEEGILWALIGALPVVYLRDPVMIRRLVEARPQGPFGTGTRIMRNALITADREIAWQWHADMLRGFHHRRPLEGFHPKLVAIAWRHVQALLQTGTGDDLHLYLQSYALDMV</sequence>
<protein>
    <submittedName>
        <fullName evidence="1">Uncharacterized protein</fullName>
    </submittedName>
</protein>
<dbReference type="OrthoDB" id="4502171at2759"/>
<evidence type="ECO:0000313" key="1">
    <source>
        <dbReference type="EMBL" id="OJK02155.1"/>
    </source>
</evidence>
<dbReference type="RefSeq" id="XP_020058494.1">
    <property type="nucleotide sequence ID" value="XM_020197362.1"/>
</dbReference>